<feature type="compositionally biased region" description="Basic residues" evidence="1">
    <location>
        <begin position="51"/>
        <end position="61"/>
    </location>
</feature>
<feature type="compositionally biased region" description="Gly residues" evidence="1">
    <location>
        <begin position="1"/>
        <end position="11"/>
    </location>
</feature>
<organism evidence="2 3">
    <name type="scientific">Portunus trituberculatus</name>
    <name type="common">Swimming crab</name>
    <name type="synonym">Neptunus trituberculatus</name>
    <dbReference type="NCBI Taxonomy" id="210409"/>
    <lineage>
        <taxon>Eukaryota</taxon>
        <taxon>Metazoa</taxon>
        <taxon>Ecdysozoa</taxon>
        <taxon>Arthropoda</taxon>
        <taxon>Crustacea</taxon>
        <taxon>Multicrustacea</taxon>
        <taxon>Malacostraca</taxon>
        <taxon>Eumalacostraca</taxon>
        <taxon>Eucarida</taxon>
        <taxon>Decapoda</taxon>
        <taxon>Pleocyemata</taxon>
        <taxon>Brachyura</taxon>
        <taxon>Eubrachyura</taxon>
        <taxon>Portunoidea</taxon>
        <taxon>Portunidae</taxon>
        <taxon>Portuninae</taxon>
        <taxon>Portunus</taxon>
    </lineage>
</organism>
<dbReference type="Proteomes" id="UP000324222">
    <property type="component" value="Unassembled WGS sequence"/>
</dbReference>
<feature type="compositionally biased region" description="Gly residues" evidence="1">
    <location>
        <begin position="62"/>
        <end position="75"/>
    </location>
</feature>
<evidence type="ECO:0000313" key="3">
    <source>
        <dbReference type="Proteomes" id="UP000324222"/>
    </source>
</evidence>
<proteinExistence type="predicted"/>
<keyword evidence="3" id="KW-1185">Reference proteome</keyword>
<sequence length="114" mass="12677">MSGAGRGGAGTGRDLTQPRSRKEWWRRVCKGTRMCREWKRGFEEGQEAEMRRRRRKKKRRSGGGGGGEDGDGGGMERCAGMRVSKGSERRGMWSGKERWKVEDTVPGGETGVEG</sequence>
<dbReference type="EMBL" id="VSRR010007317">
    <property type="protein sequence ID" value="MPC46664.1"/>
    <property type="molecule type" value="Genomic_DNA"/>
</dbReference>
<dbReference type="AlphaFoldDB" id="A0A5B7FQN0"/>
<accession>A0A5B7FQN0</accession>
<gene>
    <name evidence="2" type="ORF">E2C01_040389</name>
</gene>
<feature type="compositionally biased region" description="Basic and acidic residues" evidence="1">
    <location>
        <begin position="85"/>
        <end position="103"/>
    </location>
</feature>
<name>A0A5B7FQN0_PORTR</name>
<evidence type="ECO:0000313" key="2">
    <source>
        <dbReference type="EMBL" id="MPC46664.1"/>
    </source>
</evidence>
<comment type="caution">
    <text evidence="2">The sequence shown here is derived from an EMBL/GenBank/DDBJ whole genome shotgun (WGS) entry which is preliminary data.</text>
</comment>
<feature type="region of interest" description="Disordered" evidence="1">
    <location>
        <begin position="39"/>
        <end position="114"/>
    </location>
</feature>
<evidence type="ECO:0000256" key="1">
    <source>
        <dbReference type="SAM" id="MobiDB-lite"/>
    </source>
</evidence>
<feature type="region of interest" description="Disordered" evidence="1">
    <location>
        <begin position="1"/>
        <end position="23"/>
    </location>
</feature>
<protein>
    <submittedName>
        <fullName evidence="2">Uncharacterized protein</fullName>
    </submittedName>
</protein>
<reference evidence="2 3" key="1">
    <citation type="submission" date="2019-05" db="EMBL/GenBank/DDBJ databases">
        <title>Another draft genome of Portunus trituberculatus and its Hox gene families provides insights of decapod evolution.</title>
        <authorList>
            <person name="Jeong J.-H."/>
            <person name="Song I."/>
            <person name="Kim S."/>
            <person name="Choi T."/>
            <person name="Kim D."/>
            <person name="Ryu S."/>
            <person name="Kim W."/>
        </authorList>
    </citation>
    <scope>NUCLEOTIDE SEQUENCE [LARGE SCALE GENOMIC DNA]</scope>
    <source>
        <tissue evidence="2">Muscle</tissue>
    </source>
</reference>